<keyword evidence="3" id="KW-1185">Reference proteome</keyword>
<dbReference type="InterPro" id="IPR002575">
    <property type="entry name" value="Aminoglycoside_PTrfase"/>
</dbReference>
<dbReference type="AlphaFoldDB" id="A0AAV5A722"/>
<dbReference type="InterPro" id="IPR011009">
    <property type="entry name" value="Kinase-like_dom_sf"/>
</dbReference>
<sequence length="338" mass="37774">MVESIFSDSQALDLTTADGVKVYLLRTRYKATSVILLTGGFANFTYRVKLQTPFFDPSISALVSTIVLKHAEPYAALTRTCPIPVERQDYEVLAYREVPTIVSSFTGVSLPKVYYEDTDNRVIIMYDCGESCITLKDYLKFHSVPLEVARRIGNSLGRFIGELHVASHQNRPADSPGVLLKNKFERAQELDAFGFFYGVIKRDLPRTTERYDEIIALLGNMHDVIVSSKEVLVMGDLGTGNVLIHGNHLEHLSVIDWEIAKSSLAVAASETNSRDFNKIVKIVALGVGVDLIGRTPMEKPEWGYDERVGEIVSEGISFLLNVENDMWLRKSFLGALYV</sequence>
<feature type="domain" description="Aminoglycoside phosphotransferase" evidence="1">
    <location>
        <begin position="108"/>
        <end position="261"/>
    </location>
</feature>
<name>A0AAV5A722_9AGAM</name>
<dbReference type="Pfam" id="PF01636">
    <property type="entry name" value="APH"/>
    <property type="match status" value="1"/>
</dbReference>
<accession>A0AAV5A722</accession>
<comment type="caution">
    <text evidence="2">The sequence shown here is derived from an EMBL/GenBank/DDBJ whole genome shotgun (WGS) entry which is preliminary data.</text>
</comment>
<dbReference type="SUPFAM" id="SSF56112">
    <property type="entry name" value="Protein kinase-like (PK-like)"/>
    <property type="match status" value="1"/>
</dbReference>
<evidence type="ECO:0000259" key="1">
    <source>
        <dbReference type="Pfam" id="PF01636"/>
    </source>
</evidence>
<evidence type="ECO:0000313" key="3">
    <source>
        <dbReference type="Proteomes" id="UP001050691"/>
    </source>
</evidence>
<reference evidence="2" key="1">
    <citation type="submission" date="2021-10" db="EMBL/GenBank/DDBJ databases">
        <title>De novo Genome Assembly of Clathrus columnatus (Basidiomycota, Fungi) Using Illumina and Nanopore Sequence Data.</title>
        <authorList>
            <person name="Ogiso-Tanaka E."/>
            <person name="Itagaki H."/>
            <person name="Hosoya T."/>
            <person name="Hosaka K."/>
        </authorList>
    </citation>
    <scope>NUCLEOTIDE SEQUENCE</scope>
    <source>
        <strain evidence="2">MO-923</strain>
    </source>
</reference>
<dbReference type="EMBL" id="BPWL01000005">
    <property type="protein sequence ID" value="GJJ10080.1"/>
    <property type="molecule type" value="Genomic_DNA"/>
</dbReference>
<dbReference type="Proteomes" id="UP001050691">
    <property type="component" value="Unassembled WGS sequence"/>
</dbReference>
<evidence type="ECO:0000313" key="2">
    <source>
        <dbReference type="EMBL" id="GJJ10080.1"/>
    </source>
</evidence>
<gene>
    <name evidence="2" type="ORF">Clacol_004306</name>
</gene>
<protein>
    <recommendedName>
        <fullName evidence="1">Aminoglycoside phosphotransferase domain-containing protein</fullName>
    </recommendedName>
</protein>
<organism evidence="2 3">
    <name type="scientific">Clathrus columnatus</name>
    <dbReference type="NCBI Taxonomy" id="1419009"/>
    <lineage>
        <taxon>Eukaryota</taxon>
        <taxon>Fungi</taxon>
        <taxon>Dikarya</taxon>
        <taxon>Basidiomycota</taxon>
        <taxon>Agaricomycotina</taxon>
        <taxon>Agaricomycetes</taxon>
        <taxon>Phallomycetidae</taxon>
        <taxon>Phallales</taxon>
        <taxon>Clathraceae</taxon>
        <taxon>Clathrus</taxon>
    </lineage>
</organism>
<proteinExistence type="predicted"/>
<dbReference type="Gene3D" id="3.90.1200.10">
    <property type="match status" value="1"/>
</dbReference>
<dbReference type="Gene3D" id="3.30.200.20">
    <property type="entry name" value="Phosphorylase Kinase, domain 1"/>
    <property type="match status" value="1"/>
</dbReference>